<comment type="caution">
    <text evidence="2">The sequence shown here is derived from an EMBL/GenBank/DDBJ whole genome shotgun (WGS) entry which is preliminary data.</text>
</comment>
<dbReference type="InterPro" id="IPR029044">
    <property type="entry name" value="Nucleotide-diphossugar_trans"/>
</dbReference>
<accession>A0A7J5U2E0</accession>
<dbReference type="SUPFAM" id="SSF53448">
    <property type="entry name" value="Nucleotide-diphospho-sugar transferases"/>
    <property type="match status" value="1"/>
</dbReference>
<dbReference type="Proteomes" id="UP000488299">
    <property type="component" value="Unassembled WGS sequence"/>
</dbReference>
<protein>
    <submittedName>
        <fullName evidence="2">Glycosyltransferase</fullName>
    </submittedName>
</protein>
<organism evidence="2 3">
    <name type="scientific">Rudanella paleaurantiibacter</name>
    <dbReference type="NCBI Taxonomy" id="2614655"/>
    <lineage>
        <taxon>Bacteria</taxon>
        <taxon>Pseudomonadati</taxon>
        <taxon>Bacteroidota</taxon>
        <taxon>Cytophagia</taxon>
        <taxon>Cytophagales</taxon>
        <taxon>Cytophagaceae</taxon>
        <taxon>Rudanella</taxon>
    </lineage>
</organism>
<feature type="domain" description="Glycosyltransferase 2-like" evidence="1">
    <location>
        <begin position="10"/>
        <end position="191"/>
    </location>
</feature>
<dbReference type="GO" id="GO:0016740">
    <property type="term" value="F:transferase activity"/>
    <property type="evidence" value="ECO:0007669"/>
    <property type="project" value="UniProtKB-KW"/>
</dbReference>
<evidence type="ECO:0000313" key="3">
    <source>
        <dbReference type="Proteomes" id="UP000488299"/>
    </source>
</evidence>
<proteinExistence type="predicted"/>
<dbReference type="AlphaFoldDB" id="A0A7J5U2E0"/>
<keyword evidence="2" id="KW-0808">Transferase</keyword>
<keyword evidence="3" id="KW-1185">Reference proteome</keyword>
<gene>
    <name evidence="2" type="ORF">F5984_06455</name>
</gene>
<reference evidence="2 3" key="1">
    <citation type="submission" date="2019-10" db="EMBL/GenBank/DDBJ databases">
        <title>Rudanella paleaurantiibacter sp. nov., isolated from sludge.</title>
        <authorList>
            <person name="Xu S.Q."/>
        </authorList>
    </citation>
    <scope>NUCLEOTIDE SEQUENCE [LARGE SCALE GENOMIC DNA]</scope>
    <source>
        <strain evidence="2 3">HX-22-17</strain>
    </source>
</reference>
<sequence length="308" mass="35070">MIEKSPPFVSIILVNYNSASYTIDCIQSIKKETKADSYEIIVVDNNSGPADRDKLLSISGTDKVKLVFSRINLGFAGGNMLGVQQARPDSEYYFLLNNDTLFRNDVCGLLSAYLELNTRVGVCTPQTYKGDGSMDHSFSYFPSLGINVLGSACMRLIEPDAYPYKKKHYTEPITVPVVTGSAMFIRGPVLRQLGGLDTTHFLYCEEEDFCLRIKRAGWQSALVPAAQFVHFAGGSGSQSWMVRREFYISLFHYFRKYHGPFERAALRIFYTLKNARKVFRNREFGRLAWFILRGAPMAESLRYRQQMR</sequence>
<dbReference type="CDD" id="cd04186">
    <property type="entry name" value="GT_2_like_c"/>
    <property type="match status" value="1"/>
</dbReference>
<evidence type="ECO:0000259" key="1">
    <source>
        <dbReference type="Pfam" id="PF00535"/>
    </source>
</evidence>
<dbReference type="EMBL" id="WELI01000002">
    <property type="protein sequence ID" value="KAB7731860.1"/>
    <property type="molecule type" value="Genomic_DNA"/>
</dbReference>
<dbReference type="Gene3D" id="3.90.550.10">
    <property type="entry name" value="Spore Coat Polysaccharide Biosynthesis Protein SpsA, Chain A"/>
    <property type="match status" value="1"/>
</dbReference>
<dbReference type="Pfam" id="PF00535">
    <property type="entry name" value="Glycos_transf_2"/>
    <property type="match status" value="1"/>
</dbReference>
<dbReference type="PANTHER" id="PTHR43179">
    <property type="entry name" value="RHAMNOSYLTRANSFERASE WBBL"/>
    <property type="match status" value="1"/>
</dbReference>
<dbReference type="RefSeq" id="WP_152123451.1">
    <property type="nucleotide sequence ID" value="NZ_WELI01000002.1"/>
</dbReference>
<dbReference type="InterPro" id="IPR001173">
    <property type="entry name" value="Glyco_trans_2-like"/>
</dbReference>
<name>A0A7J5U2E0_9BACT</name>
<evidence type="ECO:0000313" key="2">
    <source>
        <dbReference type="EMBL" id="KAB7731860.1"/>
    </source>
</evidence>
<dbReference type="PANTHER" id="PTHR43179:SF7">
    <property type="entry name" value="RHAMNOSYLTRANSFERASE WBBL"/>
    <property type="match status" value="1"/>
</dbReference>